<accession>A0A6G1IEB2</accession>
<proteinExistence type="predicted"/>
<dbReference type="EMBL" id="MU005635">
    <property type="protein sequence ID" value="KAF2676438.1"/>
    <property type="molecule type" value="Genomic_DNA"/>
</dbReference>
<reference evidence="1" key="1">
    <citation type="journal article" date="2020" name="Stud. Mycol.">
        <title>101 Dothideomycetes genomes: a test case for predicting lifestyles and emergence of pathogens.</title>
        <authorList>
            <person name="Haridas S."/>
            <person name="Albert R."/>
            <person name="Binder M."/>
            <person name="Bloem J."/>
            <person name="Labutti K."/>
            <person name="Salamov A."/>
            <person name="Andreopoulos B."/>
            <person name="Baker S."/>
            <person name="Barry K."/>
            <person name="Bills G."/>
            <person name="Bluhm B."/>
            <person name="Cannon C."/>
            <person name="Castanera R."/>
            <person name="Culley D."/>
            <person name="Daum C."/>
            <person name="Ezra D."/>
            <person name="Gonzalez J."/>
            <person name="Henrissat B."/>
            <person name="Kuo A."/>
            <person name="Liang C."/>
            <person name="Lipzen A."/>
            <person name="Lutzoni F."/>
            <person name="Magnuson J."/>
            <person name="Mondo S."/>
            <person name="Nolan M."/>
            <person name="Ohm R."/>
            <person name="Pangilinan J."/>
            <person name="Park H.-J."/>
            <person name="Ramirez L."/>
            <person name="Alfaro M."/>
            <person name="Sun H."/>
            <person name="Tritt A."/>
            <person name="Yoshinaga Y."/>
            <person name="Zwiers L.-H."/>
            <person name="Turgeon B."/>
            <person name="Goodwin S."/>
            <person name="Spatafora J."/>
            <person name="Crous P."/>
            <person name="Grigoriev I."/>
        </authorList>
    </citation>
    <scope>NUCLEOTIDE SEQUENCE</scope>
    <source>
        <strain evidence="1">CBS 122367</strain>
    </source>
</reference>
<protein>
    <submittedName>
        <fullName evidence="1">Uncharacterized protein</fullName>
    </submittedName>
</protein>
<gene>
    <name evidence="1" type="ORF">K458DRAFT_182783</name>
</gene>
<evidence type="ECO:0000313" key="2">
    <source>
        <dbReference type="Proteomes" id="UP000799291"/>
    </source>
</evidence>
<organism evidence="1 2">
    <name type="scientific">Lentithecium fluviatile CBS 122367</name>
    <dbReference type="NCBI Taxonomy" id="1168545"/>
    <lineage>
        <taxon>Eukaryota</taxon>
        <taxon>Fungi</taxon>
        <taxon>Dikarya</taxon>
        <taxon>Ascomycota</taxon>
        <taxon>Pezizomycotina</taxon>
        <taxon>Dothideomycetes</taxon>
        <taxon>Pleosporomycetidae</taxon>
        <taxon>Pleosporales</taxon>
        <taxon>Massarineae</taxon>
        <taxon>Lentitheciaceae</taxon>
        <taxon>Lentithecium</taxon>
    </lineage>
</organism>
<dbReference type="Proteomes" id="UP000799291">
    <property type="component" value="Unassembled WGS sequence"/>
</dbReference>
<dbReference type="AlphaFoldDB" id="A0A6G1IEB2"/>
<keyword evidence="2" id="KW-1185">Reference proteome</keyword>
<evidence type="ECO:0000313" key="1">
    <source>
        <dbReference type="EMBL" id="KAF2676438.1"/>
    </source>
</evidence>
<name>A0A6G1IEB2_9PLEO</name>
<sequence>MPVKRGPGSASSALCFCRLGCWGRCCGNGTPRTGEVVAGWRERGLASSRFRERVALRPAPKTWFLMRAPSRLGPPHWIHKDGAALSSAIALRGLPQDGKGAFFGRNYRNTSSKAGTLWKVRQVLDDIQFRRNTNLSYWDPP</sequence>